<accession>A0A9D7XDC2</accession>
<feature type="signal peptide" evidence="1">
    <location>
        <begin position="1"/>
        <end position="22"/>
    </location>
</feature>
<organism evidence="2 3">
    <name type="scientific">Candidatus Defluviibacterium haderslevense</name>
    <dbReference type="NCBI Taxonomy" id="2981993"/>
    <lineage>
        <taxon>Bacteria</taxon>
        <taxon>Pseudomonadati</taxon>
        <taxon>Bacteroidota</taxon>
        <taxon>Saprospiria</taxon>
        <taxon>Saprospirales</taxon>
        <taxon>Saprospiraceae</taxon>
        <taxon>Candidatus Defluviibacterium</taxon>
    </lineage>
</organism>
<dbReference type="Proteomes" id="UP000808349">
    <property type="component" value="Unassembled WGS sequence"/>
</dbReference>
<dbReference type="EMBL" id="JADKFW010000004">
    <property type="protein sequence ID" value="MBK9716411.1"/>
    <property type="molecule type" value="Genomic_DNA"/>
</dbReference>
<sequence length="214" mass="24168">MKKMRMFVFSICCIAIINMDLAAQNTKDLFSNSELPITWLGLDFSEVRYIGDPGTVDAIEMKKLFVKINDLIIQEPNKFKIGAAFQKSNISNDISVTQKVNENMNAGNILSYNDKDEKRINEQIIKKIINSDSYSSAGKGVGLLFIVESLNKNKESASVWIAFINLDKHTLIFSERVEGKASGFGFRNHWAGSINSILKDIKSSLYNKWRNKSN</sequence>
<keyword evidence="1" id="KW-0732">Signal</keyword>
<evidence type="ECO:0008006" key="4">
    <source>
        <dbReference type="Google" id="ProtNLM"/>
    </source>
</evidence>
<gene>
    <name evidence="2" type="ORF">IPO85_02600</name>
</gene>
<proteinExistence type="predicted"/>
<protein>
    <recommendedName>
        <fullName evidence="4">DUF4410 domain-containing protein</fullName>
    </recommendedName>
</protein>
<comment type="caution">
    <text evidence="2">The sequence shown here is derived from an EMBL/GenBank/DDBJ whole genome shotgun (WGS) entry which is preliminary data.</text>
</comment>
<evidence type="ECO:0000313" key="2">
    <source>
        <dbReference type="EMBL" id="MBK9716411.1"/>
    </source>
</evidence>
<reference evidence="2 3" key="1">
    <citation type="submission" date="2020-10" db="EMBL/GenBank/DDBJ databases">
        <title>Connecting structure to function with the recovery of over 1000 high-quality activated sludge metagenome-assembled genomes encoding full-length rRNA genes using long-read sequencing.</title>
        <authorList>
            <person name="Singleton C.M."/>
            <person name="Petriglieri F."/>
            <person name="Kristensen J.M."/>
            <person name="Kirkegaard R.H."/>
            <person name="Michaelsen T.Y."/>
            <person name="Andersen M.H."/>
            <person name="Karst S.M."/>
            <person name="Dueholm M.S."/>
            <person name="Nielsen P.H."/>
            <person name="Albertsen M."/>
        </authorList>
    </citation>
    <scope>NUCLEOTIDE SEQUENCE [LARGE SCALE GENOMIC DNA]</scope>
    <source>
        <strain evidence="2">Ribe_18-Q3-R11-54_BAT3C.373</strain>
    </source>
</reference>
<feature type="chain" id="PRO_5038768055" description="DUF4410 domain-containing protein" evidence="1">
    <location>
        <begin position="23"/>
        <end position="214"/>
    </location>
</feature>
<dbReference type="AlphaFoldDB" id="A0A9D7XDC2"/>
<evidence type="ECO:0000313" key="3">
    <source>
        <dbReference type="Proteomes" id="UP000808349"/>
    </source>
</evidence>
<name>A0A9D7XDC2_9BACT</name>
<evidence type="ECO:0000256" key="1">
    <source>
        <dbReference type="SAM" id="SignalP"/>
    </source>
</evidence>